<comment type="caution">
    <text evidence="2">The sequence shown here is derived from an EMBL/GenBank/DDBJ whole genome shotgun (WGS) entry which is preliminary data.</text>
</comment>
<protein>
    <submittedName>
        <fullName evidence="2">Uncharacterized protein</fullName>
    </submittedName>
</protein>
<name>A0A1S1QEI7_9ACTN</name>
<dbReference type="Proteomes" id="UP000179627">
    <property type="component" value="Unassembled WGS sequence"/>
</dbReference>
<dbReference type="OrthoDB" id="3687522at2"/>
<evidence type="ECO:0000313" key="2">
    <source>
        <dbReference type="EMBL" id="OHV31645.1"/>
    </source>
</evidence>
<keyword evidence="3" id="KW-1185">Reference proteome</keyword>
<dbReference type="EMBL" id="MBLM01000143">
    <property type="protein sequence ID" value="OHV31645.1"/>
    <property type="molecule type" value="Genomic_DNA"/>
</dbReference>
<proteinExistence type="predicted"/>
<evidence type="ECO:0000256" key="1">
    <source>
        <dbReference type="SAM" id="MobiDB-lite"/>
    </source>
</evidence>
<gene>
    <name evidence="2" type="ORF">CC117_25895</name>
</gene>
<feature type="compositionally biased region" description="Low complexity" evidence="1">
    <location>
        <begin position="19"/>
        <end position="37"/>
    </location>
</feature>
<accession>A0A1S1QEI7</accession>
<organism evidence="2 3">
    <name type="scientific">Parafrankia colletiae</name>
    <dbReference type="NCBI Taxonomy" id="573497"/>
    <lineage>
        <taxon>Bacteria</taxon>
        <taxon>Bacillati</taxon>
        <taxon>Actinomycetota</taxon>
        <taxon>Actinomycetes</taxon>
        <taxon>Frankiales</taxon>
        <taxon>Frankiaceae</taxon>
        <taxon>Parafrankia</taxon>
    </lineage>
</organism>
<dbReference type="RefSeq" id="WP_071088346.1">
    <property type="nucleotide sequence ID" value="NZ_MBLM01000143.1"/>
</dbReference>
<dbReference type="AlphaFoldDB" id="A0A1S1QEI7"/>
<evidence type="ECO:0000313" key="3">
    <source>
        <dbReference type="Proteomes" id="UP000179627"/>
    </source>
</evidence>
<reference evidence="3" key="1">
    <citation type="submission" date="2016-07" db="EMBL/GenBank/DDBJ databases">
        <title>Sequence Frankia sp. strain CcI1.17.</title>
        <authorList>
            <person name="Ghodhbane-Gtari F."/>
            <person name="Swanson E."/>
            <person name="Gueddou A."/>
            <person name="Morris K."/>
            <person name="Hezbri K."/>
            <person name="Ktari A."/>
            <person name="Nouioui I."/>
            <person name="Abebe-Akele F."/>
            <person name="Simpson S."/>
            <person name="Thomas K."/>
            <person name="Gtari M."/>
            <person name="Tisa L.S."/>
            <person name="Hurst S."/>
        </authorList>
    </citation>
    <scope>NUCLEOTIDE SEQUENCE [LARGE SCALE GENOMIC DNA]</scope>
    <source>
        <strain evidence="3">Cc1.17</strain>
    </source>
</reference>
<feature type="region of interest" description="Disordered" evidence="1">
    <location>
        <begin position="19"/>
        <end position="42"/>
    </location>
</feature>
<sequence>MLIAPLLVACGGAEVSTPTHAPAPASGSSAAGVVPTAPRQPPTVEEARAQLDRAIARGSAGDHAGAWDLLVPEDQALIPRTDYVAYQQACNADAPQGAPYEIVDIRLEDPNTALAIVKVLGVSLPVHAFYRDGQWLTRLSDTNRTGVTAWTATRTCPTTTP</sequence>